<dbReference type="InterPro" id="IPR058533">
    <property type="entry name" value="Cation_efflux_TM"/>
</dbReference>
<gene>
    <name evidence="7" type="primary">MMT2</name>
    <name evidence="7" type="ORF">K7432_002351</name>
</gene>
<proteinExistence type="predicted"/>
<name>A0ABR2X1M5_9FUNG</name>
<evidence type="ECO:0000256" key="2">
    <source>
        <dbReference type="ARBA" id="ARBA00022448"/>
    </source>
</evidence>
<keyword evidence="2" id="KW-0813">Transport</keyword>
<keyword evidence="8" id="KW-1185">Reference proteome</keyword>
<keyword evidence="5" id="KW-0472">Membrane</keyword>
<dbReference type="Gene3D" id="1.20.1510.10">
    <property type="entry name" value="Cation efflux protein transmembrane domain"/>
    <property type="match status" value="1"/>
</dbReference>
<dbReference type="NCBIfam" id="TIGR01297">
    <property type="entry name" value="CDF"/>
    <property type="match status" value="1"/>
</dbReference>
<sequence>MTGYIMSLCNRRLFFSSMSLGRKIPESMNVAFREKRGSAIRLFNQYKFRSIHSRSLLHTSKVISPTTLLSQPKRYPHLLVPIVNKRWHAGHSHDHSHTEEQAHLMKAFKGAKDPGSRITLIGMGVNVGLTALKGVGGWMTNSASLVADAAHSLSDLISDVVTLYTFNKARQPSDTKYPFGYGRYEAIGTLGVSSFLILAAVGIGQHSIELLIETLPYFAESLAATAPVEVVEAGSTVGSLKPVESVSLSHSHGHHGAISPNALWFALISVFAKEALYRATIVTAKKTNSQVLAANAWHHRSDAYSSMVAVAAIIGAYAGFPALDPIGGIIVSGMILKSGVGMGLGALKELTDVRLSPAIAHKVEHFILECQPDLGTYFELGPLRGRKTGPFYHLEVTLLPEPQTTIEQLNKIQQVLRKKIGENHDLKDFKDIVFIVGEKRDTTTF</sequence>
<accession>A0ABR2X1M5</accession>
<evidence type="ECO:0000259" key="6">
    <source>
        <dbReference type="Pfam" id="PF01545"/>
    </source>
</evidence>
<dbReference type="Proteomes" id="UP001479436">
    <property type="component" value="Unassembled WGS sequence"/>
</dbReference>
<evidence type="ECO:0000256" key="4">
    <source>
        <dbReference type="ARBA" id="ARBA00022989"/>
    </source>
</evidence>
<protein>
    <submittedName>
        <fullName evidence="7">Mitochondrial metal transporter</fullName>
    </submittedName>
</protein>
<dbReference type="SUPFAM" id="SSF161111">
    <property type="entry name" value="Cation efflux protein transmembrane domain-like"/>
    <property type="match status" value="1"/>
</dbReference>
<dbReference type="InterPro" id="IPR002524">
    <property type="entry name" value="Cation_efflux"/>
</dbReference>
<comment type="caution">
    <text evidence="7">The sequence shown here is derived from an EMBL/GenBank/DDBJ whole genome shotgun (WGS) entry which is preliminary data.</text>
</comment>
<organism evidence="7 8">
    <name type="scientific">Basidiobolus ranarum</name>
    <dbReference type="NCBI Taxonomy" id="34480"/>
    <lineage>
        <taxon>Eukaryota</taxon>
        <taxon>Fungi</taxon>
        <taxon>Fungi incertae sedis</taxon>
        <taxon>Zoopagomycota</taxon>
        <taxon>Entomophthoromycotina</taxon>
        <taxon>Basidiobolomycetes</taxon>
        <taxon>Basidiobolales</taxon>
        <taxon>Basidiobolaceae</taxon>
        <taxon>Basidiobolus</taxon>
    </lineage>
</organism>
<evidence type="ECO:0000313" key="7">
    <source>
        <dbReference type="EMBL" id="KAK9767667.1"/>
    </source>
</evidence>
<keyword evidence="3" id="KW-0812">Transmembrane</keyword>
<comment type="subcellular location">
    <subcellularLocation>
        <location evidence="1">Membrane</location>
        <topology evidence="1">Multi-pass membrane protein</topology>
    </subcellularLocation>
</comment>
<dbReference type="PANTHER" id="PTHR43840">
    <property type="entry name" value="MITOCHONDRIAL METAL TRANSPORTER 1-RELATED"/>
    <property type="match status" value="1"/>
</dbReference>
<dbReference type="PANTHER" id="PTHR43840:SF15">
    <property type="entry name" value="MITOCHONDRIAL METAL TRANSPORTER 1-RELATED"/>
    <property type="match status" value="1"/>
</dbReference>
<dbReference type="EMBL" id="JASJQH010000062">
    <property type="protein sequence ID" value="KAK9767667.1"/>
    <property type="molecule type" value="Genomic_DNA"/>
</dbReference>
<keyword evidence="4" id="KW-1133">Transmembrane helix</keyword>
<evidence type="ECO:0000256" key="3">
    <source>
        <dbReference type="ARBA" id="ARBA00022692"/>
    </source>
</evidence>
<reference evidence="7 8" key="1">
    <citation type="submission" date="2023-04" db="EMBL/GenBank/DDBJ databases">
        <title>Genome of Basidiobolus ranarum AG-B5.</title>
        <authorList>
            <person name="Stajich J.E."/>
            <person name="Carter-House D."/>
            <person name="Gryganskyi A."/>
        </authorList>
    </citation>
    <scope>NUCLEOTIDE SEQUENCE [LARGE SCALE GENOMIC DNA]</scope>
    <source>
        <strain evidence="7 8">AG-B5</strain>
    </source>
</reference>
<feature type="domain" description="Cation efflux protein transmembrane" evidence="6">
    <location>
        <begin position="121"/>
        <end position="350"/>
    </location>
</feature>
<evidence type="ECO:0000256" key="5">
    <source>
        <dbReference type="ARBA" id="ARBA00023136"/>
    </source>
</evidence>
<dbReference type="InterPro" id="IPR050291">
    <property type="entry name" value="CDF_Transporter"/>
</dbReference>
<evidence type="ECO:0000313" key="8">
    <source>
        <dbReference type="Proteomes" id="UP001479436"/>
    </source>
</evidence>
<dbReference type="Pfam" id="PF01545">
    <property type="entry name" value="Cation_efflux"/>
    <property type="match status" value="1"/>
</dbReference>
<evidence type="ECO:0000256" key="1">
    <source>
        <dbReference type="ARBA" id="ARBA00004141"/>
    </source>
</evidence>
<dbReference type="InterPro" id="IPR027469">
    <property type="entry name" value="Cation_efflux_TMD_sf"/>
</dbReference>